<accession>A0A644WAV1</accession>
<protein>
    <submittedName>
        <fullName evidence="2">Uncharacterized protein</fullName>
    </submittedName>
</protein>
<name>A0A644WAV1_9ZZZZ</name>
<comment type="caution">
    <text evidence="2">The sequence shown here is derived from an EMBL/GenBank/DDBJ whole genome shotgun (WGS) entry which is preliminary data.</text>
</comment>
<reference evidence="2" key="1">
    <citation type="submission" date="2019-08" db="EMBL/GenBank/DDBJ databases">
        <authorList>
            <person name="Kucharzyk K."/>
            <person name="Murdoch R.W."/>
            <person name="Higgins S."/>
            <person name="Loffler F."/>
        </authorList>
    </citation>
    <scope>NUCLEOTIDE SEQUENCE</scope>
</reference>
<proteinExistence type="predicted"/>
<keyword evidence="1" id="KW-0472">Membrane</keyword>
<gene>
    <name evidence="2" type="ORF">SDC9_46866</name>
</gene>
<keyword evidence="1" id="KW-0812">Transmembrane</keyword>
<feature type="transmembrane region" description="Helical" evidence="1">
    <location>
        <begin position="26"/>
        <end position="47"/>
    </location>
</feature>
<evidence type="ECO:0000256" key="1">
    <source>
        <dbReference type="SAM" id="Phobius"/>
    </source>
</evidence>
<dbReference type="AlphaFoldDB" id="A0A644WAV1"/>
<keyword evidence="1" id="KW-1133">Transmembrane helix</keyword>
<evidence type="ECO:0000313" key="2">
    <source>
        <dbReference type="EMBL" id="MPM00638.1"/>
    </source>
</evidence>
<dbReference type="EMBL" id="VSSQ01000741">
    <property type="protein sequence ID" value="MPM00638.1"/>
    <property type="molecule type" value="Genomic_DNA"/>
</dbReference>
<organism evidence="2">
    <name type="scientific">bioreactor metagenome</name>
    <dbReference type="NCBI Taxonomy" id="1076179"/>
    <lineage>
        <taxon>unclassified sequences</taxon>
        <taxon>metagenomes</taxon>
        <taxon>ecological metagenomes</taxon>
    </lineage>
</organism>
<sequence length="101" mass="11099">MIGILLLALVFDFIVGAIGSSRKIGFFPAFLLSLLLSPIIGLIIVLCSERKSDAEFKQAMMQQAIQNQKPQPPAGEKDYKCKQCGYQSDTYTPFCPQCGAH</sequence>